<evidence type="ECO:0000256" key="7">
    <source>
        <dbReference type="PROSITE-ProRule" id="PRU00317"/>
    </source>
</evidence>
<dbReference type="Pfam" id="PF07891">
    <property type="entry name" value="DUF1666"/>
    <property type="match status" value="1"/>
</dbReference>
<dbReference type="InterPro" id="IPR016024">
    <property type="entry name" value="ARM-type_fold"/>
</dbReference>
<dbReference type="GO" id="GO:0005737">
    <property type="term" value="C:cytoplasm"/>
    <property type="evidence" value="ECO:0007669"/>
    <property type="project" value="UniProtKB-SubCell"/>
</dbReference>
<dbReference type="PROSITE" id="PS50302">
    <property type="entry name" value="PUM"/>
    <property type="match status" value="7"/>
</dbReference>
<evidence type="ECO:0000313" key="10">
    <source>
        <dbReference type="EMBL" id="KAL0289822.1"/>
    </source>
</evidence>
<dbReference type="InterPro" id="IPR033133">
    <property type="entry name" value="PUM-HD"/>
</dbReference>
<feature type="repeat" description="Pumilio" evidence="7">
    <location>
        <begin position="907"/>
        <end position="942"/>
    </location>
</feature>
<evidence type="ECO:0000256" key="1">
    <source>
        <dbReference type="ARBA" id="ARBA00004496"/>
    </source>
</evidence>
<comment type="subcellular location">
    <subcellularLocation>
        <location evidence="1">Cytoplasm</location>
    </subcellularLocation>
</comment>
<reference evidence="10" key="2">
    <citation type="journal article" date="2024" name="Plant">
        <title>Genomic evolution and insights into agronomic trait innovations of Sesamum species.</title>
        <authorList>
            <person name="Miao H."/>
            <person name="Wang L."/>
            <person name="Qu L."/>
            <person name="Liu H."/>
            <person name="Sun Y."/>
            <person name="Le M."/>
            <person name="Wang Q."/>
            <person name="Wei S."/>
            <person name="Zheng Y."/>
            <person name="Lin W."/>
            <person name="Duan Y."/>
            <person name="Cao H."/>
            <person name="Xiong S."/>
            <person name="Wang X."/>
            <person name="Wei L."/>
            <person name="Li C."/>
            <person name="Ma Q."/>
            <person name="Ju M."/>
            <person name="Zhao R."/>
            <person name="Li G."/>
            <person name="Mu C."/>
            <person name="Tian Q."/>
            <person name="Mei H."/>
            <person name="Zhang T."/>
            <person name="Gao T."/>
            <person name="Zhang H."/>
        </authorList>
    </citation>
    <scope>NUCLEOTIDE SEQUENCE</scope>
    <source>
        <strain evidence="10">G01</strain>
    </source>
</reference>
<evidence type="ECO:0000256" key="6">
    <source>
        <dbReference type="ARBA" id="ARBA00055193"/>
    </source>
</evidence>
<sequence>MEDDDDDFITNEVKRRLKELRRNSFMVLIPEETSPADEEEEEEEGETSSSEWRDVEAEGRQFWSGFDAVYDIYCERMLFFDRSSSQQLLEVGSHVVSTPSPRSASKKLASPLACLSLRKFEAPEEEIEHLQQPVSDPHHDLENAYVAQVCLTWEALHCQYTQLSQKISCQPESPTSYNHSAQQFQQFQVLLQRFIENEPFEHGSRPEIYARTRKSLPKLLQVPKIQASEEKSIGEGEEAPNLKVLAPDLIRIIESSILSFRQFVKMEKKKSGGVRKVFGNQNQMATPLQQIQSSVEKKAMKLKEVWKRSRSYKKNHGQAEDLEASLLYLYLYLYFNSSALLCGLQHFHSKHLLPSDSLYSTHHHFDTHLDSTLLPPTILRENIHLPRNHSRLPYVDDHGTGSLYVPRSSLSTHEEAPEDDRSSEGASDDRAKSSRFMLEQKTLAFNGRHKSLVDLIQEDFPRTPSPVFSQSRPSSHVDDQSDPDLQSLSVDSLSHKASKSPEPKSGIGSGCKIEISTGSTAAIDLSTASVPISSIQDTPGRSLSPKKDGITSKDTYFTSDFANGDAIGSDASRNLHRVEDDQDKQELGFDEQNELHLQNTYAQHSAGYHVPKSQVQETGQRAKTNLMEKAPHGHVKITSVEMQQLPHVPGVPPPLYARTTAYMAPGNSFYANFGASGLYSPQYSGYAMGSSFLPPYLAGYPPHTGFPLHFNANSGQSFSVQSAGIPTGESLSKGSVMQSLSRFYGHHGLTPQPTFSDPLSMHNSNLPSPGMISSQVDSFGLRNNPTTAAYTGDQKFHLPPSGSVSIPSPRKIGVPGSSYLSSPTGLGFVPQFPASPLGSPILPESPVVGSTSLGKRYDIGYSQSSARNVGGYAGWQGQRGAEGIDRRKHSFLEELKASSARRIDLSDIVGRIVEFSIDQHGSRFIQQNLESCSVEDKESVFKEVLPHSSKLITDVFGNYVIQKFFEHGTYEQRKELASQLSGQMLPLSLQMYGCRVIQKALEVIEVDQKTQLVLELDGHVMRCVRDQNGNHVIQKCIECVPAEKIGFIISAFQGQVAILSTHPYGCRVIQRVLEHCSDDLQCQSIVDEILESAYDLAHDQYGNYVTQHVLERGRPSERSQIISKLSGKIVQMSQHKYASNVVEKCLGFGDAAEREVLIEEILVQSEGNDNLLTMMKDQFANYVVQKILDISNDKQREALLGRIQLHLVALKKYTYGKHIVARFEQMTCEDDGTSQP</sequence>
<dbReference type="GO" id="GO:0006417">
    <property type="term" value="P:regulation of translation"/>
    <property type="evidence" value="ECO:0007669"/>
    <property type="project" value="UniProtKB-KW"/>
</dbReference>
<comment type="caution">
    <text evidence="10">The sequence shown here is derived from an EMBL/GenBank/DDBJ whole genome shotgun (WGS) entry which is preliminary data.</text>
</comment>
<feature type="region of interest" description="Disordered" evidence="8">
    <location>
        <begin position="463"/>
        <end position="512"/>
    </location>
</feature>
<evidence type="ECO:0000256" key="3">
    <source>
        <dbReference type="ARBA" id="ARBA00022737"/>
    </source>
</evidence>
<feature type="compositionally biased region" description="Basic and acidic residues" evidence="8">
    <location>
        <begin position="412"/>
        <end position="432"/>
    </location>
</feature>
<feature type="repeat" description="Pumilio" evidence="7">
    <location>
        <begin position="979"/>
        <end position="1015"/>
    </location>
</feature>
<dbReference type="Pfam" id="PF00806">
    <property type="entry name" value="PUF"/>
    <property type="match status" value="8"/>
</dbReference>
<proteinExistence type="predicted"/>
<dbReference type="SMART" id="SM00025">
    <property type="entry name" value="Pumilio"/>
    <property type="match status" value="8"/>
</dbReference>
<evidence type="ECO:0000259" key="9">
    <source>
        <dbReference type="PROSITE" id="PS50303"/>
    </source>
</evidence>
<accession>A0AAW2J6U2</accession>
<dbReference type="SUPFAM" id="SSF48371">
    <property type="entry name" value="ARM repeat"/>
    <property type="match status" value="1"/>
</dbReference>
<dbReference type="CDD" id="cd07920">
    <property type="entry name" value="Pumilio"/>
    <property type="match status" value="1"/>
</dbReference>
<dbReference type="FunFam" id="1.25.10.10:FF:000004">
    <property type="entry name" value="Pumilio homolog 1 isoform 2"/>
    <property type="match status" value="1"/>
</dbReference>
<feature type="repeat" description="Pumilio" evidence="7">
    <location>
        <begin position="1124"/>
        <end position="1159"/>
    </location>
</feature>
<feature type="compositionally biased region" description="Low complexity" evidence="8">
    <location>
        <begin position="483"/>
        <end position="492"/>
    </location>
</feature>
<evidence type="ECO:0000256" key="2">
    <source>
        <dbReference type="ARBA" id="ARBA00022490"/>
    </source>
</evidence>
<protein>
    <submittedName>
        <fullName evidence="10">Pumilio5</fullName>
    </submittedName>
</protein>
<evidence type="ECO:0000256" key="5">
    <source>
        <dbReference type="ARBA" id="ARBA00022884"/>
    </source>
</evidence>
<dbReference type="PANTHER" id="PTHR12537:SF119">
    <property type="entry name" value="PUMILIO HOMOLOG 6, CHLOROPLASTIC"/>
    <property type="match status" value="1"/>
</dbReference>
<dbReference type="InterPro" id="IPR001313">
    <property type="entry name" value="Pumilio_RNA-bd_rpt"/>
</dbReference>
<dbReference type="PROSITE" id="PS50303">
    <property type="entry name" value="PUM_HD"/>
    <property type="match status" value="1"/>
</dbReference>
<gene>
    <name evidence="10" type="ORF">Sangu_2603100</name>
</gene>
<dbReference type="InterPro" id="IPR012870">
    <property type="entry name" value="DUF1666"/>
</dbReference>
<feature type="repeat" description="Pumilio" evidence="7">
    <location>
        <begin position="943"/>
        <end position="978"/>
    </location>
</feature>
<dbReference type="InterPro" id="IPR011989">
    <property type="entry name" value="ARM-like"/>
</dbReference>
<dbReference type="Gene3D" id="1.25.10.10">
    <property type="entry name" value="Leucine-rich Repeat Variant"/>
    <property type="match status" value="1"/>
</dbReference>
<dbReference type="InterPro" id="IPR033712">
    <property type="entry name" value="Pumilio_RNA-bd"/>
</dbReference>
<dbReference type="AlphaFoldDB" id="A0AAW2J6U2"/>
<keyword evidence="4" id="KW-0810">Translation regulation</keyword>
<feature type="repeat" description="Pumilio" evidence="7">
    <location>
        <begin position="1088"/>
        <end position="1123"/>
    </location>
</feature>
<dbReference type="GO" id="GO:0003729">
    <property type="term" value="F:mRNA binding"/>
    <property type="evidence" value="ECO:0007669"/>
    <property type="project" value="UniProtKB-ARBA"/>
</dbReference>
<feature type="region of interest" description="Disordered" evidence="8">
    <location>
        <begin position="28"/>
        <end position="54"/>
    </location>
</feature>
<keyword evidence="3" id="KW-0677">Repeat</keyword>
<evidence type="ECO:0000256" key="8">
    <source>
        <dbReference type="SAM" id="MobiDB-lite"/>
    </source>
</evidence>
<feature type="repeat" description="Pumilio" evidence="7">
    <location>
        <begin position="1160"/>
        <end position="1201"/>
    </location>
</feature>
<comment type="function">
    <text evidence="6">Sequence-specific RNA-binding protein that regulates translation and mRNA stability by binding the 3'-UTR of target mRNAs. Binds the APUM-binding elements (APBEs) in the 3'-UTR mRNA sequence of CLV1, PNH, WUS and FAS2.</text>
</comment>
<dbReference type="PANTHER" id="PTHR12537">
    <property type="entry name" value="RNA BINDING PROTEIN PUMILIO-RELATED"/>
    <property type="match status" value="1"/>
</dbReference>
<feature type="region of interest" description="Disordered" evidence="8">
    <location>
        <begin position="391"/>
        <end position="432"/>
    </location>
</feature>
<organism evidence="10">
    <name type="scientific">Sesamum angustifolium</name>
    <dbReference type="NCBI Taxonomy" id="2727405"/>
    <lineage>
        <taxon>Eukaryota</taxon>
        <taxon>Viridiplantae</taxon>
        <taxon>Streptophyta</taxon>
        <taxon>Embryophyta</taxon>
        <taxon>Tracheophyta</taxon>
        <taxon>Spermatophyta</taxon>
        <taxon>Magnoliopsida</taxon>
        <taxon>eudicotyledons</taxon>
        <taxon>Gunneridae</taxon>
        <taxon>Pentapetalae</taxon>
        <taxon>asterids</taxon>
        <taxon>lamiids</taxon>
        <taxon>Lamiales</taxon>
        <taxon>Pedaliaceae</taxon>
        <taxon>Sesamum</taxon>
    </lineage>
</organism>
<name>A0AAW2J6U2_9LAMI</name>
<reference evidence="10" key="1">
    <citation type="submission" date="2020-06" db="EMBL/GenBank/DDBJ databases">
        <authorList>
            <person name="Li T."/>
            <person name="Hu X."/>
            <person name="Zhang T."/>
            <person name="Song X."/>
            <person name="Zhang H."/>
            <person name="Dai N."/>
            <person name="Sheng W."/>
            <person name="Hou X."/>
            <person name="Wei L."/>
        </authorList>
    </citation>
    <scope>NUCLEOTIDE SEQUENCE</scope>
    <source>
        <strain evidence="10">G01</strain>
        <tissue evidence="10">Leaf</tissue>
    </source>
</reference>
<feature type="repeat" description="Pumilio" evidence="7">
    <location>
        <begin position="1051"/>
        <end position="1087"/>
    </location>
</feature>
<keyword evidence="2" id="KW-0963">Cytoplasm</keyword>
<feature type="domain" description="PUM-HD" evidence="9">
    <location>
        <begin position="887"/>
        <end position="1227"/>
    </location>
</feature>
<feature type="compositionally biased region" description="Acidic residues" evidence="8">
    <location>
        <begin position="34"/>
        <end position="46"/>
    </location>
</feature>
<keyword evidence="5" id="KW-0694">RNA-binding</keyword>
<dbReference type="EMBL" id="JACGWK010001382">
    <property type="protein sequence ID" value="KAL0289822.1"/>
    <property type="molecule type" value="Genomic_DNA"/>
</dbReference>
<evidence type="ECO:0000256" key="4">
    <source>
        <dbReference type="ARBA" id="ARBA00022845"/>
    </source>
</evidence>